<dbReference type="WBParaSite" id="Pan_g10051.t1">
    <property type="protein sequence ID" value="Pan_g10051.t1"/>
    <property type="gene ID" value="Pan_g10051"/>
</dbReference>
<evidence type="ECO:0000313" key="1">
    <source>
        <dbReference type="Proteomes" id="UP000492821"/>
    </source>
</evidence>
<accession>A0A7E4UM09</accession>
<evidence type="ECO:0000313" key="2">
    <source>
        <dbReference type="WBParaSite" id="Pan_g10051.t1"/>
    </source>
</evidence>
<dbReference type="Proteomes" id="UP000492821">
    <property type="component" value="Unassembled WGS sequence"/>
</dbReference>
<protein>
    <submittedName>
        <fullName evidence="2">Uncharacterized protein</fullName>
    </submittedName>
</protein>
<name>A0A7E4UM09_PANRE</name>
<sequence length="264" mass="29395">MKVSIILLAPASRHRTNPQSNLLCNLCPDIGRWMLITRAAYLRAVVHVIVKGGTLDMASTIGGNICLRFLEGTLDMARLAVMLLYRRQMFSFAVNSDGTLSVDGLKAAYRVGAASRSYYLEGTLGMAPSTCCSFNILRKARTWMDGIRRNIGCGIVRVSRYQTGNRRLQGITIRRNIGYGMNRLSVVLRKCISVLLTICPEGTLDKEGTLDMAWTSSWDVAVCVLFWEEHWIWLVTYGGEIHTKSVEAVSKPAPAYDKNPKAQK</sequence>
<reference evidence="1" key="1">
    <citation type="journal article" date="2013" name="Genetics">
        <title>The draft genome and transcriptome of Panagrellus redivivus are shaped by the harsh demands of a free-living lifestyle.</title>
        <authorList>
            <person name="Srinivasan J."/>
            <person name="Dillman A.R."/>
            <person name="Macchietto M.G."/>
            <person name="Heikkinen L."/>
            <person name="Lakso M."/>
            <person name="Fracchia K.M."/>
            <person name="Antoshechkin I."/>
            <person name="Mortazavi A."/>
            <person name="Wong G."/>
            <person name="Sternberg P.W."/>
        </authorList>
    </citation>
    <scope>NUCLEOTIDE SEQUENCE [LARGE SCALE GENOMIC DNA]</scope>
    <source>
        <strain evidence="1">MT8872</strain>
    </source>
</reference>
<reference evidence="2" key="2">
    <citation type="submission" date="2020-10" db="UniProtKB">
        <authorList>
            <consortium name="WormBaseParasite"/>
        </authorList>
    </citation>
    <scope>IDENTIFICATION</scope>
</reference>
<proteinExistence type="predicted"/>
<organism evidence="1 2">
    <name type="scientific">Panagrellus redivivus</name>
    <name type="common">Microworm</name>
    <dbReference type="NCBI Taxonomy" id="6233"/>
    <lineage>
        <taxon>Eukaryota</taxon>
        <taxon>Metazoa</taxon>
        <taxon>Ecdysozoa</taxon>
        <taxon>Nematoda</taxon>
        <taxon>Chromadorea</taxon>
        <taxon>Rhabditida</taxon>
        <taxon>Tylenchina</taxon>
        <taxon>Panagrolaimomorpha</taxon>
        <taxon>Panagrolaimoidea</taxon>
        <taxon>Panagrolaimidae</taxon>
        <taxon>Panagrellus</taxon>
    </lineage>
</organism>
<keyword evidence="1" id="KW-1185">Reference proteome</keyword>
<dbReference type="AlphaFoldDB" id="A0A7E4UM09"/>